<protein>
    <submittedName>
        <fullName evidence="1">Uncharacterized protein</fullName>
    </submittedName>
</protein>
<evidence type="ECO:0000313" key="2">
    <source>
        <dbReference type="Proteomes" id="UP000053354"/>
    </source>
</evidence>
<reference evidence="1" key="1">
    <citation type="submission" date="2016-10" db="EMBL/GenBank/DDBJ databases">
        <authorList>
            <person name="See-Too W.S."/>
        </authorList>
    </citation>
    <scope>NUCLEOTIDE SEQUENCE</scope>
    <source>
        <strain evidence="1">L10.15</strain>
    </source>
</reference>
<organism evidence="1 2">
    <name type="scientific">Planococcus versutus</name>
    <dbReference type="NCBI Taxonomy" id="1302659"/>
    <lineage>
        <taxon>Bacteria</taxon>
        <taxon>Bacillati</taxon>
        <taxon>Bacillota</taxon>
        <taxon>Bacilli</taxon>
        <taxon>Bacillales</taxon>
        <taxon>Caryophanaceae</taxon>
        <taxon>Planococcus</taxon>
    </lineage>
</organism>
<proteinExistence type="predicted"/>
<gene>
    <name evidence="1" type="ORF">I858_010960</name>
</gene>
<dbReference type="EMBL" id="CP016540">
    <property type="protein sequence ID" value="ANU27508.1"/>
    <property type="molecule type" value="Genomic_DNA"/>
</dbReference>
<dbReference type="AlphaFoldDB" id="A0A1B1S2U5"/>
<keyword evidence="2" id="KW-1185">Reference proteome</keyword>
<dbReference type="Proteomes" id="UP000053354">
    <property type="component" value="Chromosome"/>
</dbReference>
<accession>A0A1B1S2U5</accession>
<name>A0A1B1S2U5_9BACL</name>
<evidence type="ECO:0000313" key="1">
    <source>
        <dbReference type="EMBL" id="ANU27508.1"/>
    </source>
</evidence>
<sequence length="87" mass="9894">MKGKDMLLHRCASFVAKPLPKFPSVTDFPAEKRRDETPQELATRRLSAESLAAGTATSYRASCMTHILWAQSVRLVWRIIDAYKKNE</sequence>
<dbReference type="KEGG" id="pll:I858_010960"/>